<protein>
    <submittedName>
        <fullName evidence="1">Uncharacterized protein</fullName>
    </submittedName>
</protein>
<gene>
    <name evidence="1" type="ORF">ATC1_13278</name>
</gene>
<keyword evidence="2" id="KW-1185">Reference proteome</keyword>
<evidence type="ECO:0000313" key="2">
    <source>
        <dbReference type="Proteomes" id="UP000053370"/>
    </source>
</evidence>
<dbReference type="EMBL" id="DF968181">
    <property type="protein sequence ID" value="GAP40306.1"/>
    <property type="molecule type" value="Genomic_DNA"/>
</dbReference>
<accession>A0A0S7BR78</accession>
<reference evidence="1" key="1">
    <citation type="journal article" date="2015" name="Genome Announc.">
        <title>Draft Genome Sequence of Anaerolineae Strain TC1, a Novel Isolate from a Methanogenic Wastewater Treatment System.</title>
        <authorList>
            <person name="Matsuura N."/>
            <person name="Tourlousse D.M."/>
            <person name="Sun L."/>
            <person name="Toyonaga M."/>
            <person name="Kuroda K."/>
            <person name="Ohashi A."/>
            <person name="Cruz R."/>
            <person name="Yamaguchi T."/>
            <person name="Sekiguchi Y."/>
        </authorList>
    </citation>
    <scope>NUCLEOTIDE SEQUENCE [LARGE SCALE GENOMIC DNA]</scope>
    <source>
        <strain evidence="1">TC1</strain>
    </source>
</reference>
<sequence length="80" mass="9449">MKVFCFLFIDCDDTRAERLLGTYKWSETKNFIEFNPYTEYKDSSNCLLIRLTDTNLGLIENLITQILSVKMSLFCYKLDT</sequence>
<proteinExistence type="predicted"/>
<name>A0A0S7BR78_9CHLR</name>
<evidence type="ECO:0000313" key="1">
    <source>
        <dbReference type="EMBL" id="GAP40306.1"/>
    </source>
</evidence>
<dbReference type="Proteomes" id="UP000053370">
    <property type="component" value="Unassembled WGS sequence"/>
</dbReference>
<dbReference type="AlphaFoldDB" id="A0A0S7BR78"/>
<organism evidence="1">
    <name type="scientific">Flexilinea flocculi</name>
    <dbReference type="NCBI Taxonomy" id="1678840"/>
    <lineage>
        <taxon>Bacteria</taxon>
        <taxon>Bacillati</taxon>
        <taxon>Chloroflexota</taxon>
        <taxon>Anaerolineae</taxon>
        <taxon>Anaerolineales</taxon>
        <taxon>Anaerolineaceae</taxon>
        <taxon>Flexilinea</taxon>
    </lineage>
</organism>